<dbReference type="OrthoDB" id="9791357at2"/>
<accession>B9XEW7</accession>
<evidence type="ECO:0000313" key="3">
    <source>
        <dbReference type="Proteomes" id="UP000003688"/>
    </source>
</evidence>
<proteinExistence type="inferred from homology"/>
<evidence type="ECO:0000256" key="1">
    <source>
        <dbReference type="ARBA" id="ARBA00006007"/>
    </source>
</evidence>
<dbReference type="RefSeq" id="WP_007414357.1">
    <property type="nucleotide sequence ID" value="NZ_ABOX02000009.1"/>
</dbReference>
<dbReference type="PANTHER" id="PTHR21381">
    <property type="entry name" value="ZGC:162297"/>
    <property type="match status" value="1"/>
</dbReference>
<sequence length="265" mass="28135">MKSRLFASAKPIIGMIHVGALPGTPANHLSLGKITEIAVQEAKIYRDAGVDGIAIENMHDVPYLRGGVGPEIVSSMTIIGQAVKQAFCGVTGIQILAAANREAMAAAHAAALDWVRVEGFVFAHVADEGFINSCAAELLRYRKQIGAEKVQVWADIKKKHSSHAITADISLGETAHAAEFMRADALIVTGPVTGRPPVPADAEETKAHTHLPVILGSGMNEANIGQFLPVADGFIVGSSFKKAGDWNNPVDSRKVKAFMKRVTAR</sequence>
<gene>
    <name evidence="2" type="ORF">Cflav_PD4143</name>
</gene>
<dbReference type="Pfam" id="PF03437">
    <property type="entry name" value="BtpA"/>
    <property type="match status" value="1"/>
</dbReference>
<evidence type="ECO:0000313" key="2">
    <source>
        <dbReference type="EMBL" id="EEF61465.1"/>
    </source>
</evidence>
<organism evidence="2 3">
    <name type="scientific">Pedosphaera parvula (strain Ellin514)</name>
    <dbReference type="NCBI Taxonomy" id="320771"/>
    <lineage>
        <taxon>Bacteria</taxon>
        <taxon>Pseudomonadati</taxon>
        <taxon>Verrucomicrobiota</taxon>
        <taxon>Pedosphaerae</taxon>
        <taxon>Pedosphaerales</taxon>
        <taxon>Pedosphaeraceae</taxon>
        <taxon>Pedosphaera</taxon>
    </lineage>
</organism>
<dbReference type="SUPFAM" id="SSF51366">
    <property type="entry name" value="Ribulose-phoshate binding barrel"/>
    <property type="match status" value="1"/>
</dbReference>
<dbReference type="PIRSF" id="PIRSF005956">
    <property type="entry name" value="BtpA"/>
    <property type="match status" value="1"/>
</dbReference>
<dbReference type="AlphaFoldDB" id="B9XEW7"/>
<dbReference type="PANTHER" id="PTHR21381:SF3">
    <property type="entry name" value="SGC REGION PROTEIN SGCQ-RELATED"/>
    <property type="match status" value="1"/>
</dbReference>
<dbReference type="InterPro" id="IPR011060">
    <property type="entry name" value="RibuloseP-bd_barrel"/>
</dbReference>
<dbReference type="EMBL" id="ABOX02000009">
    <property type="protein sequence ID" value="EEF61465.1"/>
    <property type="molecule type" value="Genomic_DNA"/>
</dbReference>
<protein>
    <submittedName>
        <fullName evidence="2">Photosystem I assembly BtpA</fullName>
    </submittedName>
</protein>
<dbReference type="InterPro" id="IPR005137">
    <property type="entry name" value="BtpA"/>
</dbReference>
<name>B9XEW7_PEDPL</name>
<dbReference type="STRING" id="320771.Cflav_PD4143"/>
<dbReference type="Proteomes" id="UP000003688">
    <property type="component" value="Unassembled WGS sequence"/>
</dbReference>
<keyword evidence="3" id="KW-1185">Reference proteome</keyword>
<dbReference type="NCBIfam" id="TIGR00259">
    <property type="entry name" value="thylakoid_BtpA"/>
    <property type="match status" value="1"/>
</dbReference>
<comment type="similarity">
    <text evidence="1">Belongs to the BtpA family.</text>
</comment>
<comment type="caution">
    <text evidence="2">The sequence shown here is derived from an EMBL/GenBank/DDBJ whole genome shotgun (WGS) entry which is preliminary data.</text>
</comment>
<reference evidence="2 3" key="1">
    <citation type="journal article" date="2011" name="J. Bacteriol.">
        <title>Genome sequence of 'Pedosphaera parvula' Ellin514, an aerobic Verrucomicrobial isolate from pasture soil.</title>
        <authorList>
            <person name="Kant R."/>
            <person name="van Passel M.W."/>
            <person name="Sangwan P."/>
            <person name="Palva A."/>
            <person name="Lucas S."/>
            <person name="Copeland A."/>
            <person name="Lapidus A."/>
            <person name="Glavina Del Rio T."/>
            <person name="Dalin E."/>
            <person name="Tice H."/>
            <person name="Bruce D."/>
            <person name="Goodwin L."/>
            <person name="Pitluck S."/>
            <person name="Chertkov O."/>
            <person name="Larimer F.W."/>
            <person name="Land M.L."/>
            <person name="Hauser L."/>
            <person name="Brettin T.S."/>
            <person name="Detter J.C."/>
            <person name="Han S."/>
            <person name="de Vos W.M."/>
            <person name="Janssen P.H."/>
            <person name="Smidt H."/>
        </authorList>
    </citation>
    <scope>NUCLEOTIDE SEQUENCE [LARGE SCALE GENOMIC DNA]</scope>
    <source>
        <strain evidence="2 3">Ellin514</strain>
    </source>
</reference>